<evidence type="ECO:0000256" key="3">
    <source>
        <dbReference type="ARBA" id="ARBA00022553"/>
    </source>
</evidence>
<evidence type="ECO:0000256" key="1">
    <source>
        <dbReference type="ARBA" id="ARBA00001957"/>
    </source>
</evidence>
<dbReference type="Gene3D" id="3.40.50.980">
    <property type="match status" value="6"/>
</dbReference>
<evidence type="ECO:0000259" key="4">
    <source>
        <dbReference type="PROSITE" id="PS50075"/>
    </source>
</evidence>
<dbReference type="FunFam" id="3.30.300.30:FF:000010">
    <property type="entry name" value="Enterobactin synthetase component F"/>
    <property type="match status" value="4"/>
</dbReference>
<keyword evidence="6" id="KW-1185">Reference proteome</keyword>
<dbReference type="CDD" id="cd19540">
    <property type="entry name" value="LCL_NRPS-like"/>
    <property type="match status" value="3"/>
</dbReference>
<dbReference type="CDD" id="cd17643">
    <property type="entry name" value="A_NRPS_Cytc1-like"/>
    <property type="match status" value="1"/>
</dbReference>
<dbReference type="RefSeq" id="WP_161103624.1">
    <property type="nucleotide sequence ID" value="NZ_JBHLYI010000006.1"/>
</dbReference>
<dbReference type="InterPro" id="IPR009081">
    <property type="entry name" value="PP-bd_ACP"/>
</dbReference>
<dbReference type="InterPro" id="IPR025110">
    <property type="entry name" value="AMP-bd_C"/>
</dbReference>
<dbReference type="InterPro" id="IPR020806">
    <property type="entry name" value="PKS_PP-bd"/>
</dbReference>
<dbReference type="InterPro" id="IPR010071">
    <property type="entry name" value="AA_adenyl_dom"/>
</dbReference>
<evidence type="ECO:0000313" key="5">
    <source>
        <dbReference type="EMBL" id="MXQ65545.1"/>
    </source>
</evidence>
<dbReference type="InterPro" id="IPR001031">
    <property type="entry name" value="Thioesterase"/>
</dbReference>
<dbReference type="Pfam" id="PF13193">
    <property type="entry name" value="AMP-binding_C"/>
    <property type="match status" value="4"/>
</dbReference>
<dbReference type="InterPro" id="IPR001242">
    <property type="entry name" value="Condensation_dom"/>
</dbReference>
<dbReference type="InterPro" id="IPR023213">
    <property type="entry name" value="CAT-like_dom_sf"/>
</dbReference>
<dbReference type="InterPro" id="IPR020845">
    <property type="entry name" value="AMP-binding_CS"/>
</dbReference>
<dbReference type="CDD" id="cd17652">
    <property type="entry name" value="A_NRPS_CmdD_like"/>
    <property type="match status" value="1"/>
</dbReference>
<dbReference type="PANTHER" id="PTHR45527:SF1">
    <property type="entry name" value="FATTY ACID SYNTHASE"/>
    <property type="match status" value="1"/>
</dbReference>
<dbReference type="Proteomes" id="UP000431901">
    <property type="component" value="Unassembled WGS sequence"/>
</dbReference>
<dbReference type="FunFam" id="2.30.38.10:FF:000001">
    <property type="entry name" value="Non-ribosomal peptide synthetase PvdI"/>
    <property type="match status" value="3"/>
</dbReference>
<dbReference type="FunFam" id="3.40.50.980:FF:000002">
    <property type="entry name" value="Enterobactin synthetase component F"/>
    <property type="match status" value="2"/>
</dbReference>
<dbReference type="SUPFAM" id="SSF56801">
    <property type="entry name" value="Acetyl-CoA synthetase-like"/>
    <property type="match status" value="4"/>
</dbReference>
<dbReference type="GO" id="GO:0043041">
    <property type="term" value="P:amino acid activation for nonribosomal peptide biosynthetic process"/>
    <property type="evidence" value="ECO:0007669"/>
    <property type="project" value="TreeGrafter"/>
</dbReference>
<dbReference type="CDD" id="cd19543">
    <property type="entry name" value="DCL_NRPS"/>
    <property type="match status" value="1"/>
</dbReference>
<dbReference type="Gene3D" id="2.30.38.10">
    <property type="entry name" value="Luciferase, Domain 3"/>
    <property type="match status" value="3"/>
</dbReference>
<evidence type="ECO:0000313" key="6">
    <source>
        <dbReference type="Proteomes" id="UP000431901"/>
    </source>
</evidence>
<dbReference type="Gene3D" id="3.40.50.12780">
    <property type="entry name" value="N-terminal domain of ligase-like"/>
    <property type="match status" value="1"/>
</dbReference>
<dbReference type="PROSITE" id="PS00012">
    <property type="entry name" value="PHOSPHOPANTETHEINE"/>
    <property type="match status" value="4"/>
</dbReference>
<protein>
    <submittedName>
        <fullName evidence="5">Amino acid adenylation domain-containing protein</fullName>
    </submittedName>
</protein>
<dbReference type="SUPFAM" id="SSF53474">
    <property type="entry name" value="alpha/beta-Hydrolases"/>
    <property type="match status" value="1"/>
</dbReference>
<dbReference type="GO" id="GO:0003824">
    <property type="term" value="F:catalytic activity"/>
    <property type="evidence" value="ECO:0007669"/>
    <property type="project" value="InterPro"/>
</dbReference>
<dbReference type="CDD" id="cd17646">
    <property type="entry name" value="A_NRPS_AB3403-like"/>
    <property type="match status" value="1"/>
</dbReference>
<dbReference type="Gene3D" id="3.40.50.1820">
    <property type="entry name" value="alpha/beta hydrolase"/>
    <property type="match status" value="1"/>
</dbReference>
<dbReference type="FunFam" id="3.40.50.12780:FF:000012">
    <property type="entry name" value="Non-ribosomal peptide synthetase"/>
    <property type="match status" value="3"/>
</dbReference>
<keyword evidence="3" id="KW-0597">Phosphoprotein</keyword>
<dbReference type="FunFam" id="3.40.50.980:FF:000001">
    <property type="entry name" value="Non-ribosomal peptide synthetase"/>
    <property type="match status" value="2"/>
</dbReference>
<reference evidence="5 6" key="1">
    <citation type="submission" date="2019-12" db="EMBL/GenBank/DDBJ databases">
        <title>Nocardia macrotermitis sp. nov. and Nocardia aurantia sp. nov., isolated from the gut of the fungus growing-termite Macrotermes natalensis.</title>
        <authorList>
            <person name="Christine B."/>
            <person name="Rene B."/>
        </authorList>
    </citation>
    <scope>NUCLEOTIDE SEQUENCE [LARGE SCALE GENOMIC DNA]</scope>
    <source>
        <strain evidence="5 6">DSM 102126</strain>
    </source>
</reference>
<organism evidence="5 6">
    <name type="scientific">Actinomadura rayongensis</name>
    <dbReference type="NCBI Taxonomy" id="1429076"/>
    <lineage>
        <taxon>Bacteria</taxon>
        <taxon>Bacillati</taxon>
        <taxon>Actinomycetota</taxon>
        <taxon>Actinomycetes</taxon>
        <taxon>Streptosporangiales</taxon>
        <taxon>Thermomonosporaceae</taxon>
        <taxon>Actinomadura</taxon>
    </lineage>
</organism>
<dbReference type="SMART" id="SM00823">
    <property type="entry name" value="PKS_PP"/>
    <property type="match status" value="4"/>
</dbReference>
<dbReference type="Pfam" id="PF00550">
    <property type="entry name" value="PP-binding"/>
    <property type="match status" value="4"/>
</dbReference>
<sequence length="4473" mass="477237">MKRSALAHVWPLSPLQEGLLFHVLYDEDAIDFYAGQGVFDLDGPLDAAALRASAEALLDRHDNLRAGFQRRRSGDAVQLVPRRVVLPWREADLSHLDGAAALAEAERLAVAEQERRFDPAVPPLLRCLLIRFGDDRHRLVMTIHHILVDGWSLPILFRELFAVNAAGGRVEDAGLPPVPDYRHYLAWLAEQDREEARTAWRNELAGLDEPTLVAPADPNREPVYPGRIAVQTTEDLTAALRTFARERGITLNTVLQAAWAMVVGQMAGRRDVVFGAVVAGRPPELPGAEDMLGLFINTIPVRVELDPEQSAGALLAGLQARQSALLGCHYLGLAEIQRLAGPGAGFDTLVAWENFPQGPGGGRGGETQGLKVTPAVGGRDATHYPLSLAVNPLGDRLGLRLTHRPDLFAEPAAHAMLARLVGVLERIVADPDAPVGRIGVVDARERELLSSWNATAVPARCATLVEGFAAQVERSPGAVAVAGDVSWTYAELDAAASRIASGLAGVRRVGVVLERSASLVAALVGTVKAGAAYVPVDPGWPAARIQRVLSEAGADVVVTESGLASLIPDGLAWVTVDALMSSAPGTDAPVDPDDLAYVMYTSGSTGVPKGVAATHRGVSGLALDSAWGVGPGSRVLLHAPVAFDASTYEIWVPLLSGGQIVVAPPGPVDAGVLRGLIAEFGLTAVHATAGLLGALAQEAPDCFAGLDEVLTGGDVVSPGAVAAVMAACPGVAVRHLYGPTEVTLCATTHRFAAGVEVPSVLPIGRPRDNTRAFVLDGFLRPAPIGVAGELYVAGSGLAQGYLDRAALSAERFVACPYGEGERMYRTGDLVRWDADGQLVFVGRADTQVKIRGFRIEPAEIETVLARHEQVARAAVIAWEDQPGDKRLVAYVVPANGAVDTAALRTFTGTVLPDYMIPAAVVTVPEFPLTRSGKLDRAALPAPDFAGAVGARAPRTATEEILCGLFGEILGLERVGADDDFFDLGGDSLLAMRLIARVRAVLDVDVPVRAIFGAPTPAGMAALVAAHRSGGTRAALAAVERPDVVPLSFGQARMWFLNRLEDTGAVYNMPWAMRLSGELDRAALQAALDDVADRHESLRTVYPANDGVPVQRIRAGAHPELAVTPVTEDGLGEALTAAAGRGFDVARELPWRAHLFVLGPDEYVLMLVVHHIASDGWSMGVLARDVSTAYAARHAGRAPDWAPLPVQYADFALWQRAVLGTEDDPDSVISGQLAYWRDALAELPPELTLPTDRPRPAVASHRGGSVPIRVSAETHARLVEVARAGQATVFMVAQAALAVLLSRLGAGEDIPIGTPVAGRSDAALDDLVGFFLNTLVLRTDLTGDPAFTDVLRRVRETDLAAYSHQDVPFERLVEDLSPVRSLARHPLFQVMLVFQNAPTDGGHWELSGMSTGPVRSGGGEPAAKFDLSFTLQERRTEDGGPAGIGGTIGYATDLFDRATAETLAARLTRVLDQVAADPRRRLSRVDVMNDREAALLDGWNATAATVPDASPVDLFEARVARDANAVAVVDGDAEWSYGDLNAQVNRLAWYLAERGVGAETRVGVLVERSVWSVVSMLAVLKAGGVYVPLDAEWPSGRVTFVLEDCSPAVVLCSSETASMVGDDVPTVVVDGPELARDLAERPAENPRTRVWADSAAYLIYTSGSTGRPKGVVVHQAGIVNRLLWMQDQFGLTAEDRVLHKTSVGFDVSMWELLWPLITGAGLVLARPGGHRDPAYLAELIRDARVTTAHFVPSMLRVFVDEPSVADCAGLRRVICSGEALPPDLVEQFYSRLDVPLFNLYGPTEASVDVTWWECPQTSLDVVPIGRPVWNTEIFVLDGFLRPVPPGVPGEVYLQGVQLARGYLGRPGLSAERFVASPFAAGERMYRTGDIGRWTTDGQLVYLGRADDQVKIRGFRIEPGEIEAAILTHDDVAQAAVVVREDRPGDVRLVAYVIPARPADPAAIRAHAASVLPEYMVPAAVVPVEEWPLSASGKLDRAALPAPDFAGAAGGREPRTITEEIVCGLFADVLTLERAGAEDNFFSLGGDSLLAMRLIARVRAALDVEVPIRTLFANPTPAGIAAFVADRRSGGRPALTVAERPEQVPLSFGQARMWFLNRLEEKNAAYNMPWSMHLTGDLDQAALHAALADLADRHETLRTIFPDVDGVPVQHVLDGPDGHPELVVASVAEPDLRGAMAEVARRKFDVGRELPWRTHLFILGENEYVLSLVVHHIAGDGWSMGVLARDLSTAYTARRNGHAPDWAPLPVQYADFALWQRNVLGTEDDPDSPISAQLTHWRRTLAELPPELNLPVDRPRPATPTLRGGRAKVRVPADVHARLAEVARDGRATVFMAMQAAVAVLLSRLGAGEDIPIGTATAGRSDAALDDLIGFFLNTLVLRTDLTGDPTFAEALARVRDTDLAAYSHQDVPFERLVDDLSPARSNARHPLFQVSLEFQNAKREGGWNLPGLSARPVRAGGTGAVRFDLAFRLRELRSDDGAPTGIEGDLEFAADLFDETTAQALADRLVRVLDQVTEDPDRRLGAVDVLDADERRQVLEDWNATTAEVRRRTFTDLFAERVAAAPDAVALLDDHATWTYAELNTAANRLARHLIARGAGPERTVALMVPRSAQMVVAVLAVLKAGAAYLPVDPQYPAARVGFMLGDARPALLLCTVKTAALADDGTPRIVLDAPDVVADLADRPGTDPGDAERILPLRAHHPAYVIYTSGSTGTPKGVVVSHTGIESLALSQRNALGLDADSRVLQFASLSFDAAVWEIVMALLSGAGLVVAGTDRLALQEALPALTAEHGVTHATLPPAVVAALPDGALDGVATLVLAGEQCTPELVRRWSSGRRMINAYGPTEGTICSTMTDPLTGETAGEVPIGRPLANARAYVLDGFLQPVPAGVAGELYVTGEALARGYLGRVALTAERFVACPYGTPGERMYRTGDLVRRRPDGQLVFLGRADGQVKLRGFRIEPAEIESVLAGHPAVAQATVIVWAGPDDDRRLVAYAVPAEGAAPDGRELREHVAATLPDHMVPAVVAVLDALPLTPSGKVDRAALPDPDFTGPGATRDPRTAVEEILCGLFAEILGVARVGAEDDFFALGGDSLMGVRLITRIRAVLDVEVGIRALFGTPTPAGVAAFVERDRTGADRAALVPADRPAAIPLSFGQARMWFLNRFEGAGAVYNMPWAVRLSGDLDRTALAAALGDVADRHESLRTMFPDVDGVPVQEIVHGAAGRPRLITAPVAEADLGRTLDAAMGRGFDVARELPWRAHLFTLGPDDHVLLLVLHHIAGDGWSMGVLIRDLAAAYAARRAGRAPGWAPLPVQYADFALWQRAELGTEDDPDSVVSGQLAYWRAALAELPPELPLPADRPRPALASHRGGVVPVRVGAETHARLLDLAHESRTTVFMVVQAALAVVLSRLGAGEDIPIGTSVAGRGDAALDELVGFFLNTLVLRTDVSGDPAFTDILGRVRDTDLAAYSHQDIPFERLVDDLSPDRSMARHPLFQVMLILQNAPAEKGEWGLPGVSVRPAQAGGAPAAKFDLSVTLQERRAEDGSAAGLSGSVGFALDLFDRETAQMMATALVDVLDQVTADPSVPVSGVSVVGPDERSRMVEEWNDTAVPVPSASLAGLFEARVAENPEAIAIVSGDEEWSYASVNAAANRLAWHLADHGVGPEQRVALLLPRSPEMVIAVLAVVKTGAAYVPVDPDYPEARIAYTLADASPAIVVCTAETRGQASGPVVVLEDVTEGRSDDLGERARPDHPAYVIYTSGSTGKPKGVVVPHRNVVSLITAAGERFGLGRDDVWSLFHSYAFDFSVWEMWGALLLGGRLVVVPFETTRSPRDFLTLAADTGVTVLSQTPSAFYQLMQADQENPGTELSIRYVVFGGEALDPARLDGWYARHDAGVLVNMYGITETTVHVTHHGLDREKAAAGSSSVIGTPLDNTRVFVLDRFLQPVPAGVTGELYVAGTGLARGYLNRPGLTGERFVACPYGHGERMYRTGDLGRWTRDGNLVYAGRADAQVKIRGFRIEPAEIETALLGHDDVAQAAVIVREDQPGDRRLIGYIVAPNTDPADVRTYATGVLPQHMVPAALVPVDAIPLTPSGKLDKAALPAPDYAVTDRGPSTPAEETLCDLFGEVLGLDRVGVDDSFFALGGDSLLAMRLIARIRTVLDTDLPIRALFTAPTPAGVAAALGTHRTADDFDVLLPLRAKGDRPPVFCLHPVEGIGWRYAGLVEHLPPGHPVYALQARGLAGGEPRPDTMDEMVADYVRQLRTVQPAGPYHLLGWSLGGVIAHAVATHLQAQGEEVGMLAILDGYPSFRRPDAAEPAEGGEVVAHSGPAHDLDAQLEQMVRDVVELSRGADGRPRVTGDIATAIRDTLVNSRRIGGDHAPASFRGDVLLFVSTRGRPEAKPAELAPAEWAPYVDGRIESHFLDHAHGELTGPAAFGEIGRVLSAELRDPEGTDRA</sequence>
<dbReference type="GO" id="GO:0031177">
    <property type="term" value="F:phosphopantetheine binding"/>
    <property type="evidence" value="ECO:0007669"/>
    <property type="project" value="InterPro"/>
</dbReference>
<dbReference type="SMART" id="SM00824">
    <property type="entry name" value="PKS_TE"/>
    <property type="match status" value="1"/>
</dbReference>
<feature type="domain" description="Carrier" evidence="4">
    <location>
        <begin position="4129"/>
        <end position="4204"/>
    </location>
</feature>
<dbReference type="InterPro" id="IPR020802">
    <property type="entry name" value="TesA-like"/>
</dbReference>
<dbReference type="EMBL" id="WUTW01000002">
    <property type="protein sequence ID" value="MXQ65545.1"/>
    <property type="molecule type" value="Genomic_DNA"/>
</dbReference>
<dbReference type="Pfam" id="PF00975">
    <property type="entry name" value="Thioesterase"/>
    <property type="match status" value="1"/>
</dbReference>
<feature type="domain" description="Carrier" evidence="4">
    <location>
        <begin position="3073"/>
        <end position="3148"/>
    </location>
</feature>
<dbReference type="InterPro" id="IPR000873">
    <property type="entry name" value="AMP-dep_synth/lig_dom"/>
</dbReference>
<dbReference type="CDD" id="cd12117">
    <property type="entry name" value="A_NRPS_Srf_like"/>
    <property type="match status" value="1"/>
</dbReference>
<dbReference type="PROSITE" id="PS50075">
    <property type="entry name" value="CARRIER"/>
    <property type="match status" value="4"/>
</dbReference>
<dbReference type="InterPro" id="IPR036736">
    <property type="entry name" value="ACP-like_sf"/>
</dbReference>
<dbReference type="FunFam" id="1.10.1200.10:FF:000016">
    <property type="entry name" value="Non-ribosomal peptide synthase"/>
    <property type="match status" value="4"/>
</dbReference>
<feature type="domain" description="Carrier" evidence="4">
    <location>
        <begin position="2011"/>
        <end position="2086"/>
    </location>
</feature>
<dbReference type="Gene3D" id="3.30.300.30">
    <property type="match status" value="4"/>
</dbReference>
<dbReference type="GO" id="GO:0008610">
    <property type="term" value="P:lipid biosynthetic process"/>
    <property type="evidence" value="ECO:0007669"/>
    <property type="project" value="UniProtKB-ARBA"/>
</dbReference>
<dbReference type="InterPro" id="IPR042099">
    <property type="entry name" value="ANL_N_sf"/>
</dbReference>
<dbReference type="OrthoDB" id="3671989at2"/>
<dbReference type="InterPro" id="IPR006162">
    <property type="entry name" value="Ppantetheine_attach_site"/>
</dbReference>
<evidence type="ECO:0000256" key="2">
    <source>
        <dbReference type="ARBA" id="ARBA00022450"/>
    </source>
</evidence>
<dbReference type="NCBIfam" id="TIGR01733">
    <property type="entry name" value="AA-adenyl-dom"/>
    <property type="match status" value="4"/>
</dbReference>
<dbReference type="Gene3D" id="3.30.559.10">
    <property type="entry name" value="Chloramphenicol acetyltransferase-like domain"/>
    <property type="match status" value="4"/>
</dbReference>
<dbReference type="PANTHER" id="PTHR45527">
    <property type="entry name" value="NONRIBOSOMAL PEPTIDE SYNTHETASE"/>
    <property type="match status" value="1"/>
</dbReference>
<dbReference type="PROSITE" id="PS00455">
    <property type="entry name" value="AMP_BINDING"/>
    <property type="match status" value="4"/>
</dbReference>
<comment type="cofactor">
    <cofactor evidence="1">
        <name>pantetheine 4'-phosphate</name>
        <dbReference type="ChEBI" id="CHEBI:47942"/>
    </cofactor>
</comment>
<dbReference type="Gene3D" id="3.30.559.30">
    <property type="entry name" value="Nonribosomal peptide synthetase, condensation domain"/>
    <property type="match status" value="4"/>
</dbReference>
<comment type="caution">
    <text evidence="5">The sequence shown here is derived from an EMBL/GenBank/DDBJ whole genome shotgun (WGS) entry which is preliminary data.</text>
</comment>
<name>A0A6I4WB94_9ACTN</name>
<gene>
    <name evidence="5" type="ORF">GQ466_16070</name>
</gene>
<dbReference type="InterPro" id="IPR029058">
    <property type="entry name" value="AB_hydrolase_fold"/>
</dbReference>
<dbReference type="GO" id="GO:0072330">
    <property type="term" value="P:monocarboxylic acid biosynthetic process"/>
    <property type="evidence" value="ECO:0007669"/>
    <property type="project" value="UniProtKB-ARBA"/>
</dbReference>
<dbReference type="SUPFAM" id="SSF47336">
    <property type="entry name" value="ACP-like"/>
    <property type="match status" value="4"/>
</dbReference>
<dbReference type="InterPro" id="IPR045851">
    <property type="entry name" value="AMP-bd_C_sf"/>
</dbReference>
<feature type="domain" description="Carrier" evidence="4">
    <location>
        <begin position="952"/>
        <end position="1027"/>
    </location>
</feature>
<dbReference type="GO" id="GO:0005829">
    <property type="term" value="C:cytosol"/>
    <property type="evidence" value="ECO:0007669"/>
    <property type="project" value="TreeGrafter"/>
</dbReference>
<dbReference type="Pfam" id="PF00501">
    <property type="entry name" value="AMP-binding"/>
    <property type="match status" value="4"/>
</dbReference>
<dbReference type="FunFam" id="3.30.559.10:FF:000012">
    <property type="entry name" value="Non-ribosomal peptide synthetase"/>
    <property type="match status" value="1"/>
</dbReference>
<accession>A0A6I4WB94</accession>
<dbReference type="Pfam" id="PF00668">
    <property type="entry name" value="Condensation"/>
    <property type="match status" value="4"/>
</dbReference>
<dbReference type="SUPFAM" id="SSF52777">
    <property type="entry name" value="CoA-dependent acyltransferases"/>
    <property type="match status" value="8"/>
</dbReference>
<keyword evidence="2" id="KW-0596">Phosphopantetheine</keyword>
<proteinExistence type="predicted"/>
<dbReference type="NCBIfam" id="NF003417">
    <property type="entry name" value="PRK04813.1"/>
    <property type="match status" value="4"/>
</dbReference>
<dbReference type="GO" id="GO:0044550">
    <property type="term" value="P:secondary metabolite biosynthetic process"/>
    <property type="evidence" value="ECO:0007669"/>
    <property type="project" value="UniProtKB-ARBA"/>
</dbReference>
<dbReference type="Gene3D" id="1.10.1200.10">
    <property type="entry name" value="ACP-like"/>
    <property type="match status" value="3"/>
</dbReference>